<keyword evidence="2" id="KW-1185">Reference proteome</keyword>
<gene>
    <name evidence="1" type="ORF">SCALOS_LOCUS8429</name>
</gene>
<dbReference type="EMBL" id="CAJVPM010022223">
    <property type="protein sequence ID" value="CAG8644008.1"/>
    <property type="molecule type" value="Genomic_DNA"/>
</dbReference>
<accession>A0ACA9ND07</accession>
<feature type="non-terminal residue" evidence="1">
    <location>
        <position position="59"/>
    </location>
</feature>
<organism evidence="1 2">
    <name type="scientific">Scutellospora calospora</name>
    <dbReference type="NCBI Taxonomy" id="85575"/>
    <lineage>
        <taxon>Eukaryota</taxon>
        <taxon>Fungi</taxon>
        <taxon>Fungi incertae sedis</taxon>
        <taxon>Mucoromycota</taxon>
        <taxon>Glomeromycotina</taxon>
        <taxon>Glomeromycetes</taxon>
        <taxon>Diversisporales</taxon>
        <taxon>Gigasporaceae</taxon>
        <taxon>Scutellospora</taxon>
    </lineage>
</organism>
<proteinExistence type="predicted"/>
<evidence type="ECO:0000313" key="2">
    <source>
        <dbReference type="Proteomes" id="UP000789860"/>
    </source>
</evidence>
<name>A0ACA9ND07_9GLOM</name>
<protein>
    <submittedName>
        <fullName evidence="1">8824_t:CDS:1</fullName>
    </submittedName>
</protein>
<comment type="caution">
    <text evidence="1">The sequence shown here is derived from an EMBL/GenBank/DDBJ whole genome shotgun (WGS) entry which is preliminary data.</text>
</comment>
<sequence>MAIKDPNSSAEPDTTPTLFNSQTDKQNSDKEIKMETDFSNMVTTSKLEENISNTEKAET</sequence>
<dbReference type="Proteomes" id="UP000789860">
    <property type="component" value="Unassembled WGS sequence"/>
</dbReference>
<reference evidence="1" key="1">
    <citation type="submission" date="2021-06" db="EMBL/GenBank/DDBJ databases">
        <authorList>
            <person name="Kallberg Y."/>
            <person name="Tangrot J."/>
            <person name="Rosling A."/>
        </authorList>
    </citation>
    <scope>NUCLEOTIDE SEQUENCE</scope>
    <source>
        <strain evidence="1">AU212A</strain>
    </source>
</reference>
<evidence type="ECO:0000313" key="1">
    <source>
        <dbReference type="EMBL" id="CAG8644008.1"/>
    </source>
</evidence>